<sequence>MMIYPHKYACNYGLVNYTPNTNHMQNQRKDFKRILLSNKSMFFLKKSPYFYIYKTKNFTLSFTKHLVVKNGFIYMLLENIIYLNYLINKYQFQPYFSFIQLKKDILQVSRESSKKNGIIKILLKPYKVNFYANNVKMVFIILFFPKKQKLYSKINLKILKLQPFHLDLTCLLFLQNINEMSGYFRKKNIKILTVNHQLILTPLFNGMMGAIKEDTLFLTCNTAGSKNPNLTKLVTKLKNLIKKTRTSDDIGFSNIEIITRMIDYKSYTFSNCFIINDDLDIALVKQINQRSVGSTSTSRLISIIQFLIDEELTPKVNTYKYTPIPYFN</sequence>
<reference evidence="1" key="1">
    <citation type="submission" date="2021-01" db="EMBL/GenBank/DDBJ databases">
        <authorList>
            <person name="Corre E."/>
            <person name="Pelletier E."/>
            <person name="Niang G."/>
            <person name="Scheremetjew M."/>
            <person name="Finn R."/>
            <person name="Kale V."/>
            <person name="Holt S."/>
            <person name="Cochrane G."/>
            <person name="Meng A."/>
            <person name="Brown T."/>
            <person name="Cohen L."/>
        </authorList>
    </citation>
    <scope>NUCLEOTIDE SEQUENCE</scope>
    <source>
        <strain evidence="1">CCCM811</strain>
    </source>
</reference>
<evidence type="ECO:0000313" key="1">
    <source>
        <dbReference type="EMBL" id="CAE0656589.1"/>
    </source>
</evidence>
<dbReference type="EMBL" id="HBIV01011045">
    <property type="protein sequence ID" value="CAE0656589.1"/>
    <property type="molecule type" value="Transcribed_RNA"/>
</dbReference>
<accession>A0A6V3KG97</accession>
<protein>
    <submittedName>
        <fullName evidence="1">Uncharacterized protein</fullName>
    </submittedName>
</protein>
<name>A0A6V3KG97_9EUKA</name>
<gene>
    <name evidence="1" type="ORF">LGLO00237_LOCUS8261</name>
</gene>
<organism evidence="1">
    <name type="scientific">Lotharella globosa</name>
    <dbReference type="NCBI Taxonomy" id="91324"/>
    <lineage>
        <taxon>Eukaryota</taxon>
        <taxon>Sar</taxon>
        <taxon>Rhizaria</taxon>
        <taxon>Cercozoa</taxon>
        <taxon>Chlorarachniophyceae</taxon>
        <taxon>Lotharella</taxon>
    </lineage>
</organism>
<proteinExistence type="predicted"/>
<dbReference type="AlphaFoldDB" id="A0A6V3KG97"/>